<dbReference type="PRINTS" id="PR00081">
    <property type="entry name" value="GDHRDH"/>
</dbReference>
<protein>
    <submittedName>
        <fullName evidence="3">NAD(P)-dependent dehydrogenase (Short-subunit alcohol dehydrogenase family)</fullName>
    </submittedName>
</protein>
<dbReference type="GO" id="GO:0016491">
    <property type="term" value="F:oxidoreductase activity"/>
    <property type="evidence" value="ECO:0007669"/>
    <property type="project" value="UniProtKB-KW"/>
</dbReference>
<keyword evidence="4" id="KW-1185">Reference proteome</keyword>
<sequence length="255" mass="26830">MIDVLKNFRLDGKTALVVGGGPGIGSSVARAYAQIGANVVVSARSGDRMEQLAKEIREDGGNAIGVASDAGRKEDLEALVEQARKEYGPIHVLFFNAYVGPLPIDADLFSTSDEHFEAAFNLNMLTPFRLAKMLVPDMKKEGYGSIINLLTCAAFTPILPQISYGSTKAGLHMLTRYLAKAVGPDVRANCICPGSTSADGITRPAFAEHVAKNAIARTGHADEAIGAAVLLASPASTYTTGQCIFVEGGRVSTIS</sequence>
<dbReference type="EMBL" id="JACICY010000004">
    <property type="protein sequence ID" value="MBB3860936.1"/>
    <property type="molecule type" value="Genomic_DNA"/>
</dbReference>
<dbReference type="Gene3D" id="3.40.50.720">
    <property type="entry name" value="NAD(P)-binding Rossmann-like Domain"/>
    <property type="match status" value="1"/>
</dbReference>
<dbReference type="InterPro" id="IPR036291">
    <property type="entry name" value="NAD(P)-bd_dom_sf"/>
</dbReference>
<evidence type="ECO:0000313" key="4">
    <source>
        <dbReference type="Proteomes" id="UP000562395"/>
    </source>
</evidence>
<evidence type="ECO:0000256" key="1">
    <source>
        <dbReference type="ARBA" id="ARBA00006484"/>
    </source>
</evidence>
<dbReference type="Pfam" id="PF13561">
    <property type="entry name" value="adh_short_C2"/>
    <property type="match status" value="1"/>
</dbReference>
<name>A0A7W5ZWU6_9SPHN</name>
<dbReference type="SUPFAM" id="SSF51735">
    <property type="entry name" value="NAD(P)-binding Rossmann-fold domains"/>
    <property type="match status" value="1"/>
</dbReference>
<comment type="similarity">
    <text evidence="1">Belongs to the short-chain dehydrogenases/reductases (SDR) family.</text>
</comment>
<reference evidence="3 4" key="1">
    <citation type="submission" date="2020-08" db="EMBL/GenBank/DDBJ databases">
        <title>Genomic Encyclopedia of Type Strains, Phase IV (KMG-IV): sequencing the most valuable type-strain genomes for metagenomic binning, comparative biology and taxonomic classification.</title>
        <authorList>
            <person name="Goeker M."/>
        </authorList>
    </citation>
    <scope>NUCLEOTIDE SEQUENCE [LARGE SCALE GENOMIC DNA]</scope>
    <source>
        <strain evidence="3 4">DSM 14552</strain>
    </source>
</reference>
<dbReference type="InterPro" id="IPR002347">
    <property type="entry name" value="SDR_fam"/>
</dbReference>
<dbReference type="Proteomes" id="UP000562395">
    <property type="component" value="Unassembled WGS sequence"/>
</dbReference>
<organism evidence="3 4">
    <name type="scientific">Novosphingobium hassiacum</name>
    <dbReference type="NCBI Taxonomy" id="173676"/>
    <lineage>
        <taxon>Bacteria</taxon>
        <taxon>Pseudomonadati</taxon>
        <taxon>Pseudomonadota</taxon>
        <taxon>Alphaproteobacteria</taxon>
        <taxon>Sphingomonadales</taxon>
        <taxon>Sphingomonadaceae</taxon>
        <taxon>Novosphingobium</taxon>
    </lineage>
</organism>
<evidence type="ECO:0000256" key="2">
    <source>
        <dbReference type="ARBA" id="ARBA00023002"/>
    </source>
</evidence>
<dbReference type="RefSeq" id="WP_221214614.1">
    <property type="nucleotide sequence ID" value="NZ_JACICY010000004.1"/>
</dbReference>
<accession>A0A7W5ZWU6</accession>
<comment type="caution">
    <text evidence="3">The sequence shown here is derived from an EMBL/GenBank/DDBJ whole genome shotgun (WGS) entry which is preliminary data.</text>
</comment>
<keyword evidence="2" id="KW-0560">Oxidoreductase</keyword>
<dbReference type="CDD" id="cd05233">
    <property type="entry name" value="SDR_c"/>
    <property type="match status" value="1"/>
</dbReference>
<evidence type="ECO:0000313" key="3">
    <source>
        <dbReference type="EMBL" id="MBB3860936.1"/>
    </source>
</evidence>
<dbReference type="PANTHER" id="PTHR43669">
    <property type="entry name" value="5-KETO-D-GLUCONATE 5-REDUCTASE"/>
    <property type="match status" value="1"/>
</dbReference>
<dbReference type="AlphaFoldDB" id="A0A7W5ZWU6"/>
<gene>
    <name evidence="3" type="ORF">GGQ88_002205</name>
</gene>
<dbReference type="PANTHER" id="PTHR43669:SF3">
    <property type="entry name" value="ALCOHOL DEHYDROGENASE, PUTATIVE (AFU_ORTHOLOGUE AFUA_3G03445)-RELATED"/>
    <property type="match status" value="1"/>
</dbReference>
<proteinExistence type="inferred from homology"/>